<evidence type="ECO:0000313" key="3">
    <source>
        <dbReference type="Proteomes" id="UP001328107"/>
    </source>
</evidence>
<comment type="caution">
    <text evidence="2">The sequence shown here is derived from an EMBL/GenBank/DDBJ whole genome shotgun (WGS) entry which is preliminary data.</text>
</comment>
<evidence type="ECO:0000256" key="1">
    <source>
        <dbReference type="SAM" id="MobiDB-lite"/>
    </source>
</evidence>
<organism evidence="2 3">
    <name type="scientific">Pristionchus mayeri</name>
    <dbReference type="NCBI Taxonomy" id="1317129"/>
    <lineage>
        <taxon>Eukaryota</taxon>
        <taxon>Metazoa</taxon>
        <taxon>Ecdysozoa</taxon>
        <taxon>Nematoda</taxon>
        <taxon>Chromadorea</taxon>
        <taxon>Rhabditida</taxon>
        <taxon>Rhabditina</taxon>
        <taxon>Diplogasteromorpha</taxon>
        <taxon>Diplogasteroidea</taxon>
        <taxon>Neodiplogasteridae</taxon>
        <taxon>Pristionchus</taxon>
    </lineage>
</organism>
<dbReference type="Proteomes" id="UP001328107">
    <property type="component" value="Unassembled WGS sequence"/>
</dbReference>
<evidence type="ECO:0000313" key="2">
    <source>
        <dbReference type="EMBL" id="GMR56207.1"/>
    </source>
</evidence>
<keyword evidence="3" id="KW-1185">Reference proteome</keyword>
<accession>A0AAN5D518</accession>
<feature type="region of interest" description="Disordered" evidence="1">
    <location>
        <begin position="239"/>
        <end position="304"/>
    </location>
</feature>
<feature type="compositionally biased region" description="Basic and acidic residues" evidence="1">
    <location>
        <begin position="293"/>
        <end position="304"/>
    </location>
</feature>
<reference evidence="3" key="1">
    <citation type="submission" date="2022-10" db="EMBL/GenBank/DDBJ databases">
        <title>Genome assembly of Pristionchus species.</title>
        <authorList>
            <person name="Yoshida K."/>
            <person name="Sommer R.J."/>
        </authorList>
    </citation>
    <scope>NUCLEOTIDE SEQUENCE [LARGE SCALE GENOMIC DNA]</scope>
    <source>
        <strain evidence="3">RS5460</strain>
    </source>
</reference>
<gene>
    <name evidence="2" type="ORF">PMAYCL1PPCAC_26402</name>
</gene>
<sequence length="328" mass="35353">LSAPVACPLSAVHSRRPSSRDEIASMTIATSDESFSEGSTISATSVASLASPEAKSSSAASLAATVSSSDANDKTTPRKTTERQVAYAMEKISCLKEGFVIEKGERVLVIGSTQKAGAHYYKVKLQTGQRVRIDFTDIRLSDPPEMQEDEKYPGEKDGDEMFAELLENYQKPSLSASHAPTDGIGIPRGDYITADVRRLIILNPIETVSSSSGGDNDRLMGTASPTDSDIFKEFFVHSDSLQSSPNDSDPEVETAKVPSADVNEEMLSLATTDESAEPHPPTASRSSTLRARMTIERNKQAAKESAGEVIFELKQWSDSHHIKHSLAG</sequence>
<feature type="region of interest" description="Disordered" evidence="1">
    <location>
        <begin position="1"/>
        <end position="24"/>
    </location>
</feature>
<protein>
    <submittedName>
        <fullName evidence="2">Uncharacterized protein</fullName>
    </submittedName>
</protein>
<feature type="region of interest" description="Disordered" evidence="1">
    <location>
        <begin position="58"/>
        <end position="82"/>
    </location>
</feature>
<dbReference type="EMBL" id="BTRK01000005">
    <property type="protein sequence ID" value="GMR56207.1"/>
    <property type="molecule type" value="Genomic_DNA"/>
</dbReference>
<name>A0AAN5D518_9BILA</name>
<feature type="compositionally biased region" description="Low complexity" evidence="1">
    <location>
        <begin position="58"/>
        <end position="70"/>
    </location>
</feature>
<proteinExistence type="predicted"/>
<feature type="non-terminal residue" evidence="2">
    <location>
        <position position="1"/>
    </location>
</feature>
<feature type="compositionally biased region" description="Basic and acidic residues" evidence="1">
    <location>
        <begin position="71"/>
        <end position="82"/>
    </location>
</feature>
<dbReference type="AlphaFoldDB" id="A0AAN5D518"/>